<dbReference type="EMBL" id="MOEN01000001">
    <property type="protein sequence ID" value="OMH41389.1"/>
    <property type="molecule type" value="Genomic_DNA"/>
</dbReference>
<keyword evidence="2" id="KW-1185">Reference proteome</keyword>
<proteinExistence type="predicted"/>
<dbReference type="RefSeq" id="WP_076712140.1">
    <property type="nucleotide sequence ID" value="NZ_MOEN01000001.1"/>
</dbReference>
<gene>
    <name evidence="1" type="ORF">BLW93_00450</name>
</gene>
<dbReference type="AlphaFoldDB" id="A0A1R1MNR1"/>
<organism evidence="1 2">
    <name type="scientific">Desulfurobacterium indicum</name>
    <dbReference type="NCBI Taxonomy" id="1914305"/>
    <lineage>
        <taxon>Bacteria</taxon>
        <taxon>Pseudomonadati</taxon>
        <taxon>Aquificota</taxon>
        <taxon>Aquificia</taxon>
        <taxon>Desulfurobacteriales</taxon>
        <taxon>Desulfurobacteriaceae</taxon>
        <taxon>Desulfurobacterium</taxon>
    </lineage>
</organism>
<name>A0A1R1MNR1_9BACT</name>
<sequence>MEFLITGALNGNEERLKGLLEVSGADISISLGPLNLKKPLILRRTWFYIHGKEKDYEILSKSDGVDIMSRIFKYKGIYFCGLSGIYHPQTWKFTRQEWAKRNNGKFPKKDTGYIFAEDIAALFATFQKLKLERVQIFVSNLKPENPIFKEIIKTIKPEYCLFPSDTFKKFKENGTKFIGLEEATSFNGKYIIHFQEKEK</sequence>
<evidence type="ECO:0000313" key="2">
    <source>
        <dbReference type="Proteomes" id="UP000187408"/>
    </source>
</evidence>
<evidence type="ECO:0000313" key="1">
    <source>
        <dbReference type="EMBL" id="OMH41389.1"/>
    </source>
</evidence>
<comment type="caution">
    <text evidence="1">The sequence shown here is derived from an EMBL/GenBank/DDBJ whole genome shotgun (WGS) entry which is preliminary data.</text>
</comment>
<dbReference type="Proteomes" id="UP000187408">
    <property type="component" value="Unassembled WGS sequence"/>
</dbReference>
<dbReference type="OrthoDB" id="12479at2"/>
<accession>A0A1R1MNR1</accession>
<protein>
    <submittedName>
        <fullName evidence="1">Uncharacterized protein</fullName>
    </submittedName>
</protein>
<reference evidence="1 2" key="1">
    <citation type="submission" date="2016-10" db="EMBL/GenBank/DDBJ databases">
        <title>Genome sequence of a sulfur-reducing bacterium Desulfurobacterium indicum K6013.</title>
        <authorList>
            <person name="Cao J."/>
            <person name="Shao Z."/>
            <person name="Alain K."/>
            <person name="Jebbar M."/>
        </authorList>
    </citation>
    <scope>NUCLEOTIDE SEQUENCE [LARGE SCALE GENOMIC DNA]</scope>
    <source>
        <strain evidence="1 2">K6013</strain>
    </source>
</reference>
<dbReference type="STRING" id="1914305.BLW93_00450"/>